<keyword evidence="4" id="KW-0804">Transcription</keyword>
<keyword evidence="3" id="KW-0238">DNA-binding</keyword>
<comment type="subcellular location">
    <subcellularLocation>
        <location evidence="1">Nucleus</location>
    </subcellularLocation>
</comment>
<evidence type="ECO:0000256" key="3">
    <source>
        <dbReference type="ARBA" id="ARBA00023125"/>
    </source>
</evidence>
<evidence type="ECO:0000256" key="1">
    <source>
        <dbReference type="ARBA" id="ARBA00004123"/>
    </source>
</evidence>
<accession>A0A507QP06</accession>
<proteinExistence type="predicted"/>
<sequence>MVSGESNQLASKDCRVCNRRRIRCDRTVPSCLKCATKGVACPGYGPRYRWANAAAIRGKFKGLGTPDSFQAAGSPENNKDGIVFPQRTPEEPLLVQSNQSKSSLDTLAPSLPEHIAKRLLDHYATSIAPIMVWLDSDKNAYRRLVIPLAEKHPSLRLSLLAISAAHMHHELELDATFSQSAGQTAILMITERVRQMIETPNGQQNEQQEKDNREIEALLAAMLTLSNHSLLGSELSHAQSHRQAARILINTLTLRGPSDDELIVFLKNQLATYDILACTTLFSHHHIQHAIMPPVEQNVLFGNFLIILHRITTWSLQEVPDSLAPNYPSLSELEEEFELARGLTLLAAGPLMTTSSSQCSQLEFVRLVQMYHHAGMLYACKRLRVSNLVAFDQVEKAHSAKLFRLLEHFKHADAPWHNLPWPIFIAGISSGGDQGRKCTVTDLCQMLSASTRFEHYTDLSAFLQELWQSSHGDWCLLAREWERRGNPIIAI</sequence>
<dbReference type="SMART" id="SM00066">
    <property type="entry name" value="GAL4"/>
    <property type="match status" value="1"/>
</dbReference>
<comment type="caution">
    <text evidence="7">The sequence shown here is derived from an EMBL/GenBank/DDBJ whole genome shotgun (WGS) entry which is preliminary data.</text>
</comment>
<dbReference type="Pfam" id="PF00172">
    <property type="entry name" value="Zn_clus"/>
    <property type="match status" value="1"/>
</dbReference>
<reference evidence="7 8" key="1">
    <citation type="submission" date="2019-06" db="EMBL/GenBank/DDBJ databases">
        <title>Wine fermentation using esterase from Monascus purpureus.</title>
        <authorList>
            <person name="Geng C."/>
            <person name="Zhang Y."/>
        </authorList>
    </citation>
    <scope>NUCLEOTIDE SEQUENCE [LARGE SCALE GENOMIC DNA]</scope>
    <source>
        <strain evidence="7">HQ1</strain>
    </source>
</reference>
<dbReference type="GO" id="GO:0000981">
    <property type="term" value="F:DNA-binding transcription factor activity, RNA polymerase II-specific"/>
    <property type="evidence" value="ECO:0007669"/>
    <property type="project" value="InterPro"/>
</dbReference>
<dbReference type="GO" id="GO:0005634">
    <property type="term" value="C:nucleus"/>
    <property type="evidence" value="ECO:0007669"/>
    <property type="project" value="UniProtKB-SubCell"/>
</dbReference>
<evidence type="ECO:0000256" key="2">
    <source>
        <dbReference type="ARBA" id="ARBA00023015"/>
    </source>
</evidence>
<dbReference type="GO" id="GO:0003677">
    <property type="term" value="F:DNA binding"/>
    <property type="evidence" value="ECO:0007669"/>
    <property type="project" value="UniProtKB-KW"/>
</dbReference>
<keyword evidence="2" id="KW-0805">Transcription regulation</keyword>
<evidence type="ECO:0000256" key="4">
    <source>
        <dbReference type="ARBA" id="ARBA00023163"/>
    </source>
</evidence>
<evidence type="ECO:0000256" key="5">
    <source>
        <dbReference type="ARBA" id="ARBA00023242"/>
    </source>
</evidence>
<dbReference type="Gene3D" id="4.10.240.10">
    <property type="entry name" value="Zn(2)-C6 fungal-type DNA-binding domain"/>
    <property type="match status" value="1"/>
</dbReference>
<organism evidence="7 8">
    <name type="scientific">Monascus purpureus</name>
    <name type="common">Red mold</name>
    <name type="synonym">Monascus anka</name>
    <dbReference type="NCBI Taxonomy" id="5098"/>
    <lineage>
        <taxon>Eukaryota</taxon>
        <taxon>Fungi</taxon>
        <taxon>Dikarya</taxon>
        <taxon>Ascomycota</taxon>
        <taxon>Pezizomycotina</taxon>
        <taxon>Eurotiomycetes</taxon>
        <taxon>Eurotiomycetidae</taxon>
        <taxon>Eurotiales</taxon>
        <taxon>Aspergillaceae</taxon>
        <taxon>Monascus</taxon>
    </lineage>
</organism>
<name>A0A507QP06_MONPU</name>
<dbReference type="InterPro" id="IPR036864">
    <property type="entry name" value="Zn2-C6_fun-type_DNA-bd_sf"/>
</dbReference>
<dbReference type="CDD" id="cd00067">
    <property type="entry name" value="GAL4"/>
    <property type="match status" value="1"/>
</dbReference>
<evidence type="ECO:0000313" key="8">
    <source>
        <dbReference type="Proteomes" id="UP000319663"/>
    </source>
</evidence>
<dbReference type="AlphaFoldDB" id="A0A507QP06"/>
<dbReference type="PANTHER" id="PTHR37534:SF46">
    <property type="entry name" value="ZN(II)2CYS6 TRANSCRIPTION FACTOR (EUROFUNG)"/>
    <property type="match status" value="1"/>
</dbReference>
<dbReference type="SUPFAM" id="SSF57701">
    <property type="entry name" value="Zn2/Cys6 DNA-binding domain"/>
    <property type="match status" value="1"/>
</dbReference>
<feature type="domain" description="Zn(2)-C6 fungal-type" evidence="6">
    <location>
        <begin position="13"/>
        <end position="41"/>
    </location>
</feature>
<dbReference type="EMBL" id="VIFY01000189">
    <property type="protein sequence ID" value="TQB68802.1"/>
    <property type="molecule type" value="Genomic_DNA"/>
</dbReference>
<dbReference type="OrthoDB" id="3251668at2759"/>
<gene>
    <name evidence="7" type="ORF">MPDQ_002736</name>
</gene>
<keyword evidence="5" id="KW-0539">Nucleus</keyword>
<dbReference type="PROSITE" id="PS50048">
    <property type="entry name" value="ZN2_CY6_FUNGAL_2"/>
    <property type="match status" value="1"/>
</dbReference>
<keyword evidence="8" id="KW-1185">Reference proteome</keyword>
<dbReference type="STRING" id="5098.A0A507QP06"/>
<evidence type="ECO:0000259" key="6">
    <source>
        <dbReference type="PROSITE" id="PS50048"/>
    </source>
</evidence>
<dbReference type="PANTHER" id="PTHR37534">
    <property type="entry name" value="TRANSCRIPTIONAL ACTIVATOR PROTEIN UGA3"/>
    <property type="match status" value="1"/>
</dbReference>
<dbReference type="Proteomes" id="UP000319663">
    <property type="component" value="Unassembled WGS sequence"/>
</dbReference>
<dbReference type="GO" id="GO:0008270">
    <property type="term" value="F:zinc ion binding"/>
    <property type="evidence" value="ECO:0007669"/>
    <property type="project" value="InterPro"/>
</dbReference>
<dbReference type="InterPro" id="IPR001138">
    <property type="entry name" value="Zn2Cys6_DnaBD"/>
</dbReference>
<evidence type="ECO:0000313" key="7">
    <source>
        <dbReference type="EMBL" id="TQB68802.1"/>
    </source>
</evidence>
<dbReference type="Pfam" id="PF11951">
    <property type="entry name" value="Fungal_trans_2"/>
    <property type="match status" value="1"/>
</dbReference>
<protein>
    <recommendedName>
        <fullName evidence="6">Zn(2)-C6 fungal-type domain-containing protein</fullName>
    </recommendedName>
</protein>
<dbReference type="InterPro" id="IPR021858">
    <property type="entry name" value="Fun_TF"/>
</dbReference>